<dbReference type="EMBL" id="BSYO01000003">
    <property type="protein sequence ID" value="GMH02147.1"/>
    <property type="molecule type" value="Genomic_DNA"/>
</dbReference>
<keyword evidence="2" id="KW-0472">Membrane</keyword>
<dbReference type="AlphaFoldDB" id="A0AAD3S0K1"/>
<sequence>MWVYDVGCPFAAEAALVAVGSLERRFCPVTASGVGGSAAYEVAHCWFLAISSSLLWLIRCPCDGLSVLMWLPSLLVVTLVVCPCWLNSMLVFGVGVMQLPVAPAGGILGFCLPFVAAFGCCPAAGGVEFWPYAVGCHFCCWCHMLVGVGFATNDLTCVSLPQLLLKVDRALAVAGFNGVPLVIAEPILCSMLICCCVRCSRFVDMPSAGMLVDALDLMLLLLWGWAVYLATGQLLKVIAPSLIETAVWLLRACVVDRLSAVMLAVALDTMLLLLWGSAVLLMRSAVEVQVVALDAEDERLGGSLYCLLGYGLLFQWVCLVVCAAEALDALVSRSPGVSLAPSLSASSGGLVSSDVGSGSVMVGPECVKYDAPPAKSDIVKPSNVSWSRVVQVEPGVTLPDKIRLKTSTSEGADLELSTEVTIEYQWKLVRCSTCRTVGHSYCQTKKKKTEGVYGHRQDATDHLVSAWSYYKEPIITKEVVKAIFAAMSTSNSFEILPVKDDLSHLGKSATQIAVHSAVEVLDGREHHDAGNSRAEPASPGSSHYNVSDEVIVTNKDSSASQPSQICQDESGCKYV</sequence>
<keyword evidence="2" id="KW-0812">Transmembrane</keyword>
<organism evidence="3 4">
    <name type="scientific">Nepenthes gracilis</name>
    <name type="common">Slender pitcher plant</name>
    <dbReference type="NCBI Taxonomy" id="150966"/>
    <lineage>
        <taxon>Eukaryota</taxon>
        <taxon>Viridiplantae</taxon>
        <taxon>Streptophyta</taxon>
        <taxon>Embryophyta</taxon>
        <taxon>Tracheophyta</taxon>
        <taxon>Spermatophyta</taxon>
        <taxon>Magnoliopsida</taxon>
        <taxon>eudicotyledons</taxon>
        <taxon>Gunneridae</taxon>
        <taxon>Pentapetalae</taxon>
        <taxon>Caryophyllales</taxon>
        <taxon>Nepenthaceae</taxon>
        <taxon>Nepenthes</taxon>
    </lineage>
</organism>
<evidence type="ECO:0000256" key="2">
    <source>
        <dbReference type="SAM" id="Phobius"/>
    </source>
</evidence>
<proteinExistence type="predicted"/>
<feature type="transmembrane region" description="Helical" evidence="2">
    <location>
        <begin position="302"/>
        <end position="324"/>
    </location>
</feature>
<feature type="transmembrane region" description="Helical" evidence="2">
    <location>
        <begin position="208"/>
        <end position="228"/>
    </location>
</feature>
<gene>
    <name evidence="3" type="ORF">Nepgr_003986</name>
</gene>
<reference evidence="3" key="1">
    <citation type="submission" date="2023-05" db="EMBL/GenBank/DDBJ databases">
        <title>Nepenthes gracilis genome sequencing.</title>
        <authorList>
            <person name="Fukushima K."/>
        </authorList>
    </citation>
    <scope>NUCLEOTIDE SEQUENCE</scope>
    <source>
        <strain evidence="3">SING2019-196</strain>
    </source>
</reference>
<feature type="compositionally biased region" description="Polar residues" evidence="1">
    <location>
        <begin position="554"/>
        <end position="567"/>
    </location>
</feature>
<feature type="transmembrane region" description="Helical" evidence="2">
    <location>
        <begin position="101"/>
        <end position="122"/>
    </location>
</feature>
<feature type="transmembrane region" description="Helical" evidence="2">
    <location>
        <begin position="129"/>
        <end position="151"/>
    </location>
</feature>
<feature type="transmembrane region" description="Helical" evidence="2">
    <location>
        <begin position="261"/>
        <end position="282"/>
    </location>
</feature>
<feature type="transmembrane region" description="Helical" evidence="2">
    <location>
        <begin position="171"/>
        <end position="196"/>
    </location>
</feature>
<accession>A0AAD3S0K1</accession>
<comment type="caution">
    <text evidence="3">The sequence shown here is derived from an EMBL/GenBank/DDBJ whole genome shotgun (WGS) entry which is preliminary data.</text>
</comment>
<feature type="transmembrane region" description="Helical" evidence="2">
    <location>
        <begin position="38"/>
        <end position="58"/>
    </location>
</feature>
<evidence type="ECO:0000313" key="4">
    <source>
        <dbReference type="Proteomes" id="UP001279734"/>
    </source>
</evidence>
<protein>
    <submittedName>
        <fullName evidence="3">Uncharacterized protein</fullName>
    </submittedName>
</protein>
<feature type="transmembrane region" description="Helical" evidence="2">
    <location>
        <begin position="70"/>
        <end position="95"/>
    </location>
</feature>
<feature type="region of interest" description="Disordered" evidence="1">
    <location>
        <begin position="524"/>
        <end position="575"/>
    </location>
</feature>
<name>A0AAD3S0K1_NEPGR</name>
<keyword evidence="2" id="KW-1133">Transmembrane helix</keyword>
<evidence type="ECO:0000313" key="3">
    <source>
        <dbReference type="EMBL" id="GMH02147.1"/>
    </source>
</evidence>
<dbReference type="Proteomes" id="UP001279734">
    <property type="component" value="Unassembled WGS sequence"/>
</dbReference>
<keyword evidence="4" id="KW-1185">Reference proteome</keyword>
<evidence type="ECO:0000256" key="1">
    <source>
        <dbReference type="SAM" id="MobiDB-lite"/>
    </source>
</evidence>